<organism evidence="2 3">
    <name type="scientific">Labeo rohita</name>
    <name type="common">Indian major carp</name>
    <name type="synonym">Cyprinus rohita</name>
    <dbReference type="NCBI Taxonomy" id="84645"/>
    <lineage>
        <taxon>Eukaryota</taxon>
        <taxon>Metazoa</taxon>
        <taxon>Chordata</taxon>
        <taxon>Craniata</taxon>
        <taxon>Vertebrata</taxon>
        <taxon>Euteleostomi</taxon>
        <taxon>Actinopterygii</taxon>
        <taxon>Neopterygii</taxon>
        <taxon>Teleostei</taxon>
        <taxon>Ostariophysi</taxon>
        <taxon>Cypriniformes</taxon>
        <taxon>Cyprinidae</taxon>
        <taxon>Labeoninae</taxon>
        <taxon>Labeonini</taxon>
        <taxon>Labeo</taxon>
    </lineage>
</organism>
<protein>
    <submittedName>
        <fullName evidence="2">A disintegrin and metallo ase with thrombospondin motifs 20-like protein</fullName>
    </submittedName>
</protein>
<keyword evidence="2" id="KW-0401">Integrin</keyword>
<evidence type="ECO:0000256" key="1">
    <source>
        <dbReference type="SAM" id="MobiDB-lite"/>
    </source>
</evidence>
<dbReference type="InterPro" id="IPR050439">
    <property type="entry name" value="ADAMTS_ADAMTS-like"/>
</dbReference>
<keyword evidence="3" id="KW-1185">Reference proteome</keyword>
<comment type="caution">
    <text evidence="2">The sequence shown here is derived from an EMBL/GenBank/DDBJ whole genome shotgun (WGS) entry which is preliminary data.</text>
</comment>
<evidence type="ECO:0000313" key="3">
    <source>
        <dbReference type="Proteomes" id="UP000290572"/>
    </source>
</evidence>
<name>A0A498P3C6_LABRO</name>
<feature type="region of interest" description="Disordered" evidence="1">
    <location>
        <begin position="42"/>
        <end position="71"/>
    </location>
</feature>
<dbReference type="EMBL" id="QBIY01002988">
    <property type="protein sequence ID" value="RXN39160.1"/>
    <property type="molecule type" value="Genomic_DNA"/>
</dbReference>
<sequence>MKFRSCNTDPCPRGRRDFREEQCAQFDGKHFNINGLPPSVRWVPKYSGKTARHTRRQPSGLMEEPYSGASQ</sequence>
<dbReference type="PANTHER" id="PTHR13723">
    <property type="entry name" value="ADAMTS A DISINTEGRIN AND METALLOPROTEASE WITH THROMBOSPONDIN MOTIFS PROTEASE"/>
    <property type="match status" value="1"/>
</dbReference>
<evidence type="ECO:0000313" key="2">
    <source>
        <dbReference type="EMBL" id="RXN39160.1"/>
    </source>
</evidence>
<proteinExistence type="predicted"/>
<dbReference type="GO" id="GO:0007229">
    <property type="term" value="P:integrin-mediated signaling pathway"/>
    <property type="evidence" value="ECO:0007669"/>
    <property type="project" value="UniProtKB-KW"/>
</dbReference>
<accession>A0A498P3C6</accession>
<dbReference type="GO" id="GO:0004222">
    <property type="term" value="F:metalloendopeptidase activity"/>
    <property type="evidence" value="ECO:0007669"/>
    <property type="project" value="TreeGrafter"/>
</dbReference>
<dbReference type="STRING" id="84645.A0A498P3C6"/>
<dbReference type="GO" id="GO:0031012">
    <property type="term" value="C:extracellular matrix"/>
    <property type="evidence" value="ECO:0007669"/>
    <property type="project" value="TreeGrafter"/>
</dbReference>
<dbReference type="GO" id="GO:0030198">
    <property type="term" value="P:extracellular matrix organization"/>
    <property type="evidence" value="ECO:0007669"/>
    <property type="project" value="TreeGrafter"/>
</dbReference>
<dbReference type="AlphaFoldDB" id="A0A498P3C6"/>
<dbReference type="GO" id="GO:0006508">
    <property type="term" value="P:proteolysis"/>
    <property type="evidence" value="ECO:0007669"/>
    <property type="project" value="TreeGrafter"/>
</dbReference>
<dbReference type="PANTHER" id="PTHR13723:SF278">
    <property type="entry name" value="ADAM METALLOPEPTIDASE WITH THROMBOSPONDIN TYPE 1 MOTIF A, ISOFORM B"/>
    <property type="match status" value="1"/>
</dbReference>
<dbReference type="Proteomes" id="UP000290572">
    <property type="component" value="Unassembled WGS sequence"/>
</dbReference>
<reference evidence="2 3" key="1">
    <citation type="submission" date="2018-03" db="EMBL/GenBank/DDBJ databases">
        <title>Draft genome sequence of Rohu Carp (Labeo rohita).</title>
        <authorList>
            <person name="Das P."/>
            <person name="Kushwaha B."/>
            <person name="Joshi C.G."/>
            <person name="Kumar D."/>
            <person name="Nagpure N.S."/>
            <person name="Sahoo L."/>
            <person name="Das S.P."/>
            <person name="Bit A."/>
            <person name="Patnaik S."/>
            <person name="Meher P.K."/>
            <person name="Jayasankar P."/>
            <person name="Koringa P.G."/>
            <person name="Patel N.V."/>
            <person name="Hinsu A.T."/>
            <person name="Kumar R."/>
            <person name="Pandey M."/>
            <person name="Agarwal S."/>
            <person name="Srivastava S."/>
            <person name="Singh M."/>
            <person name="Iquebal M.A."/>
            <person name="Jaiswal S."/>
            <person name="Angadi U.B."/>
            <person name="Kumar N."/>
            <person name="Raza M."/>
            <person name="Shah T.M."/>
            <person name="Rai A."/>
            <person name="Jena J.K."/>
        </authorList>
    </citation>
    <scope>NUCLEOTIDE SEQUENCE [LARGE SCALE GENOMIC DNA]</scope>
    <source>
        <strain evidence="2">DASCIFA01</strain>
        <tissue evidence="2">Testis</tissue>
    </source>
</reference>
<gene>
    <name evidence="2" type="ORF">ROHU_000454</name>
</gene>